<gene>
    <name evidence="1" type="ORF">HPLM_LOCUS1076</name>
</gene>
<proteinExistence type="predicted"/>
<protein>
    <submittedName>
        <fullName evidence="1">Uncharacterized protein</fullName>
    </submittedName>
</protein>
<sequence>MNEIPHGWTARETGVQLIRSNPFSRCPREQLCPRRNQSC</sequence>
<dbReference type="Proteomes" id="UP000268014">
    <property type="component" value="Unassembled WGS sequence"/>
</dbReference>
<dbReference type="EMBL" id="UZAF01001209">
    <property type="protein sequence ID" value="VDO07753.1"/>
    <property type="molecule type" value="Genomic_DNA"/>
</dbReference>
<reference evidence="1 2" key="1">
    <citation type="submission" date="2018-11" db="EMBL/GenBank/DDBJ databases">
        <authorList>
            <consortium name="Pathogen Informatics"/>
        </authorList>
    </citation>
    <scope>NUCLEOTIDE SEQUENCE [LARGE SCALE GENOMIC DNA]</scope>
    <source>
        <strain evidence="1 2">MHpl1</strain>
    </source>
</reference>
<evidence type="ECO:0000313" key="2">
    <source>
        <dbReference type="Proteomes" id="UP000268014"/>
    </source>
</evidence>
<evidence type="ECO:0000313" key="1">
    <source>
        <dbReference type="EMBL" id="VDO07753.1"/>
    </source>
</evidence>
<dbReference type="AlphaFoldDB" id="A0A3P7TKF4"/>
<keyword evidence="2" id="KW-1185">Reference proteome</keyword>
<name>A0A3P7TKF4_HAEPC</name>
<organism evidence="1 2">
    <name type="scientific">Haemonchus placei</name>
    <name type="common">Barber's pole worm</name>
    <dbReference type="NCBI Taxonomy" id="6290"/>
    <lineage>
        <taxon>Eukaryota</taxon>
        <taxon>Metazoa</taxon>
        <taxon>Ecdysozoa</taxon>
        <taxon>Nematoda</taxon>
        <taxon>Chromadorea</taxon>
        <taxon>Rhabditida</taxon>
        <taxon>Rhabditina</taxon>
        <taxon>Rhabditomorpha</taxon>
        <taxon>Strongyloidea</taxon>
        <taxon>Trichostrongylidae</taxon>
        <taxon>Haemonchus</taxon>
    </lineage>
</organism>
<accession>A0A3P7TKF4</accession>